<name>A0A177C019_9PLEO</name>
<organism evidence="2 3">
    <name type="scientific">Paraphaeosphaeria sporulosa</name>
    <dbReference type="NCBI Taxonomy" id="1460663"/>
    <lineage>
        <taxon>Eukaryota</taxon>
        <taxon>Fungi</taxon>
        <taxon>Dikarya</taxon>
        <taxon>Ascomycota</taxon>
        <taxon>Pezizomycotina</taxon>
        <taxon>Dothideomycetes</taxon>
        <taxon>Pleosporomycetidae</taxon>
        <taxon>Pleosporales</taxon>
        <taxon>Massarineae</taxon>
        <taxon>Didymosphaeriaceae</taxon>
        <taxon>Paraphaeosphaeria</taxon>
    </lineage>
</organism>
<protein>
    <submittedName>
        <fullName evidence="2">Uncharacterized protein</fullName>
    </submittedName>
</protein>
<dbReference type="InParanoid" id="A0A177C019"/>
<sequence length="201" mass="22232">MTEIRPWSGSTPKRRAPIDQGRVPAPLQQTLSQISYLPLLHRYSRLRAQGNPNSTPPVSVGAAASMSQRTIVHASSSDKIQAEIGIPQSRSGLRKQKPLLRDHVVLDPSAGILRRYAGRTAGQGGAGGRDPQWRRRALVSKKEGAVAELAEGLRVFRRGWSVRVEDVYGAGRVNSEKRRRLVRRGHLGEEFGEEHCFLDSD</sequence>
<evidence type="ECO:0000256" key="1">
    <source>
        <dbReference type="SAM" id="MobiDB-lite"/>
    </source>
</evidence>
<accession>A0A177C019</accession>
<dbReference type="GeneID" id="28765720"/>
<proteinExistence type="predicted"/>
<keyword evidence="3" id="KW-1185">Reference proteome</keyword>
<feature type="region of interest" description="Disordered" evidence="1">
    <location>
        <begin position="1"/>
        <end position="23"/>
    </location>
</feature>
<dbReference type="RefSeq" id="XP_018030412.1">
    <property type="nucleotide sequence ID" value="XM_018182234.1"/>
</dbReference>
<evidence type="ECO:0000313" key="2">
    <source>
        <dbReference type="EMBL" id="OAG00047.1"/>
    </source>
</evidence>
<dbReference type="EMBL" id="KV441560">
    <property type="protein sequence ID" value="OAG00047.1"/>
    <property type="molecule type" value="Genomic_DNA"/>
</dbReference>
<reference evidence="2 3" key="1">
    <citation type="submission" date="2016-05" db="EMBL/GenBank/DDBJ databases">
        <title>Comparative analysis of secretome profiles of manganese(II)-oxidizing ascomycete fungi.</title>
        <authorList>
            <consortium name="DOE Joint Genome Institute"/>
            <person name="Zeiner C.A."/>
            <person name="Purvine S.O."/>
            <person name="Zink E.M."/>
            <person name="Wu S."/>
            <person name="Pasa-Tolic L."/>
            <person name="Chaput D.L."/>
            <person name="Haridas S."/>
            <person name="Grigoriev I.V."/>
            <person name="Santelli C.M."/>
            <person name="Hansel C.M."/>
        </authorList>
    </citation>
    <scope>NUCLEOTIDE SEQUENCE [LARGE SCALE GENOMIC DNA]</scope>
    <source>
        <strain evidence="2 3">AP3s5-JAC2a</strain>
    </source>
</reference>
<evidence type="ECO:0000313" key="3">
    <source>
        <dbReference type="Proteomes" id="UP000077069"/>
    </source>
</evidence>
<dbReference type="AlphaFoldDB" id="A0A177C019"/>
<gene>
    <name evidence="2" type="ORF">CC84DRAFT_1209745</name>
</gene>
<dbReference type="Proteomes" id="UP000077069">
    <property type="component" value="Unassembled WGS sequence"/>
</dbReference>